<dbReference type="InterPro" id="IPR056823">
    <property type="entry name" value="TEN-like_YD-shell"/>
</dbReference>
<comment type="caution">
    <text evidence="7">The sequence shown here is derived from an EMBL/GenBank/DDBJ whole genome shotgun (WGS) entry which is preliminary data.</text>
</comment>
<sequence>MGYVLPGWLDEILDFIGISWPNVDEDDYREMADAMRELADDFEDHAGEVNGAVGRLLSSSEGIAVDALAEHWGKVKSSHLEQLPEVARLFADAMDVVADVIYAMKVKAEIELGVMAASVGISVGLAFVTGGLSALIGAAQITAMREVVRRIIKEAGDQIVDQVLTMVTEPVAAKLEEMVSDAVLELATDALAPEGKGGSSSGASDMNLNSAGGSTGGGIGPGKTGNLRIDHDEYEKGASHLDRVSKDSLAKLSGPLDRAHGAHSRTRGKDPFTAPIDGVLDGATKGMKKAVRAVIKHTGETVPKNVRDSSRRHKSNERGTADALDKILKDRDGKGGPNPPSRGGDTPGGHKGAAETKPDLLRKARDDPRRHGVPINMRKCENDPVDVATGQMVLPQTDLSLPGILPLVLKRTHVSDYSFGMWFGRSWASTLDERIEVDIRNKAVWAREDGSLLVYDQLPTPQQPEVLPLEGPRIPLHRVSPLGAPEMELAVTEPQSGLTRYFSRSSTEGWQLWLTTIEDRNGNQIDVHRDASGMPLSVTHSGGYDVTIRGDRHLGRIRELALRTQEGDEDTIRVTAYSYDAAGNLGGVTNSSGRALTFSYDAEARIAAWTDRNDSTFRYVYDSSGRTVQTIGPDGYLSSMFAYDAERRVTRYTDSTGATTTYYLDQRLQTIAEVDPLGQTTHFAYDTRGRLLEQTDALNNATRFERDDQGNLIALIAADGIRTTAEFNDFNLPVVVTERGGTQRRFKYDTRGNLTAVTGPDGALSQYEFDEYGHVTAVRNPAGAVTRIRNNAAGLPIEITAPDGARSTFSRDAFGRITIATDALGATVRQGWTTEGKPAWRELPDGTREEWTWDGEGNLLSHTDRTGRTSTHTATHFDRRATTHSSDGGEYRFTHDTELRLATVTNAQGLEWHYHYDPAGRLISETDFDGRTLTYEHDALGRLIRRTNAAGQTLTYERDVLGRVLHLRHDDGATSTFAYDATGHVCHMANAHARIDLERDRAGRIVTERVNGLALIRTYDAMGRRTHRRTPSGADSTLTYGERGLTAYTAGEHTFRFEHDALGRETTRTLDETLTLHQDWDPVGRLVHQSCTSPHDTLLERAVAYHPDGTPHTVDDSRYGRSTYTVDEAGRITAVSAHKWSEHYAYNPDGDQTQATLPAQAPGQNAAGERHYTGSRITKAGRTHYQYDAQGRLAERRITTLSGKTLIWSFTWDAEDRLTHVRAPGNTHWRYLYDALGRRIAKQRLDHEGHIEESTTYCWDGGQLAEQQNNGVTLVWDYLGLQPLAQRESKADETQEEIDRRFFAIVTDLTGAPSELIGPDGAPTWRGRSTAWGATQSHRDATAYTPLRYPGQYFDPETGLHYNVNRYYDPDLGRYTSPDPLGLAAAVNHYTYVPNPFTLADPLGLAGCENDPTWGGRVVFVRDEHGRPYEMHATVTRDMLDEGTHADNRLRPPGFVHGTDHNQARGHLLARMLGGSGDTLDNLATLTQNPTNSPDMRDLEQSIYNAVSPDNGEIVQYSVYLEYTDDNKDSVPKWIQMEAEGNKGFKLEETLKNPDHAAQQDRRRRGI</sequence>
<feature type="compositionally biased region" description="Gly residues" evidence="2">
    <location>
        <begin position="213"/>
        <end position="223"/>
    </location>
</feature>
<reference evidence="8" key="1">
    <citation type="journal article" date="2019" name="Int. J. Syst. Evol. Microbiol.">
        <title>The Global Catalogue of Microorganisms (GCM) 10K type strain sequencing project: providing services to taxonomists for standard genome sequencing and annotation.</title>
        <authorList>
            <consortium name="The Broad Institute Genomics Platform"/>
            <consortium name="The Broad Institute Genome Sequencing Center for Infectious Disease"/>
            <person name="Wu L."/>
            <person name="Ma J."/>
        </authorList>
    </citation>
    <scope>NUCLEOTIDE SEQUENCE [LARGE SCALE GENOMIC DNA]</scope>
    <source>
        <strain evidence="8">JCM 9088</strain>
    </source>
</reference>
<protein>
    <recommendedName>
        <fullName evidence="9">Type IV secretion protein Rhs</fullName>
    </recommendedName>
</protein>
<dbReference type="PANTHER" id="PTHR32305:SF15">
    <property type="entry name" value="PROTEIN RHSA-RELATED"/>
    <property type="match status" value="1"/>
</dbReference>
<evidence type="ECO:0000256" key="1">
    <source>
        <dbReference type="ARBA" id="ARBA00022737"/>
    </source>
</evidence>
<dbReference type="InterPro" id="IPR031325">
    <property type="entry name" value="RHS_repeat"/>
</dbReference>
<evidence type="ECO:0000259" key="3">
    <source>
        <dbReference type="Pfam" id="PF13930"/>
    </source>
</evidence>
<keyword evidence="1" id="KW-0677">Repeat</keyword>
<dbReference type="EMBL" id="BAAAUD010000017">
    <property type="protein sequence ID" value="GAA2932840.1"/>
    <property type="molecule type" value="Genomic_DNA"/>
</dbReference>
<dbReference type="InterPro" id="IPR022385">
    <property type="entry name" value="Rhs_assc_core"/>
</dbReference>
<evidence type="ECO:0000259" key="4">
    <source>
        <dbReference type="Pfam" id="PF20148"/>
    </source>
</evidence>
<dbReference type="Gene3D" id="2.180.10.10">
    <property type="entry name" value="RHS repeat-associated core"/>
    <property type="match status" value="2"/>
</dbReference>
<feature type="region of interest" description="Disordered" evidence="2">
    <location>
        <begin position="193"/>
        <end position="229"/>
    </location>
</feature>
<feature type="region of interest" description="Disordered" evidence="2">
    <location>
        <begin position="296"/>
        <end position="377"/>
    </location>
</feature>
<feature type="compositionally biased region" description="Basic and acidic residues" evidence="2">
    <location>
        <begin position="352"/>
        <end position="370"/>
    </location>
</feature>
<feature type="domain" description="Type VII secretion system protein EssD-like" evidence="3">
    <location>
        <begin position="1421"/>
        <end position="1540"/>
    </location>
</feature>
<organism evidence="7 8">
    <name type="scientific">Streptomyces enissocaesilis</name>
    <dbReference type="NCBI Taxonomy" id="332589"/>
    <lineage>
        <taxon>Bacteria</taxon>
        <taxon>Bacillati</taxon>
        <taxon>Actinomycetota</taxon>
        <taxon>Actinomycetes</taxon>
        <taxon>Kitasatosporales</taxon>
        <taxon>Streptomycetaceae</taxon>
        <taxon>Streptomyces</taxon>
        <taxon>Streptomyces rochei group</taxon>
    </lineage>
</organism>
<evidence type="ECO:0000256" key="2">
    <source>
        <dbReference type="SAM" id="MobiDB-lite"/>
    </source>
</evidence>
<proteinExistence type="predicted"/>
<dbReference type="InterPro" id="IPR006530">
    <property type="entry name" value="YD"/>
</dbReference>
<dbReference type="Proteomes" id="UP001500403">
    <property type="component" value="Unassembled WGS sequence"/>
</dbReference>
<dbReference type="NCBIfam" id="TIGR03696">
    <property type="entry name" value="Rhs_assc_core"/>
    <property type="match status" value="1"/>
</dbReference>
<dbReference type="Pfam" id="PF25023">
    <property type="entry name" value="TEN_YD-shell"/>
    <property type="match status" value="2"/>
</dbReference>
<dbReference type="Pfam" id="PF25547">
    <property type="entry name" value="WXG100_2"/>
    <property type="match status" value="1"/>
</dbReference>
<dbReference type="Pfam" id="PF13930">
    <property type="entry name" value="Endonuclea_NS_2"/>
    <property type="match status" value="1"/>
</dbReference>
<dbReference type="InterPro" id="IPR050708">
    <property type="entry name" value="T6SS_VgrG/RHS"/>
</dbReference>
<evidence type="ECO:0000259" key="5">
    <source>
        <dbReference type="Pfam" id="PF25023"/>
    </source>
</evidence>
<dbReference type="NCBIfam" id="TIGR01643">
    <property type="entry name" value="YD_repeat_2x"/>
    <property type="match status" value="12"/>
</dbReference>
<evidence type="ECO:0008006" key="9">
    <source>
        <dbReference type="Google" id="ProtNLM"/>
    </source>
</evidence>
<dbReference type="InterPro" id="IPR044927">
    <property type="entry name" value="Endonuclea_NS_2"/>
</dbReference>
<dbReference type="RefSeq" id="WP_344493034.1">
    <property type="nucleotide sequence ID" value="NZ_BAAAUD010000017.1"/>
</dbReference>
<feature type="region of interest" description="Disordered" evidence="2">
    <location>
        <begin position="253"/>
        <end position="274"/>
    </location>
</feature>
<dbReference type="InterPro" id="IPR045351">
    <property type="entry name" value="DUF6531"/>
</dbReference>
<feature type="domain" description="Teneurin-like YD-shell" evidence="5">
    <location>
        <begin position="680"/>
        <end position="818"/>
    </location>
</feature>
<feature type="domain" description="Outer membrane channel protein CpnT-like N-terminal" evidence="6">
    <location>
        <begin position="12"/>
        <end position="142"/>
    </location>
</feature>
<dbReference type="Pfam" id="PF20148">
    <property type="entry name" value="DUF6531"/>
    <property type="match status" value="1"/>
</dbReference>
<feature type="compositionally biased region" description="Polar residues" evidence="2">
    <location>
        <begin position="201"/>
        <end position="211"/>
    </location>
</feature>
<evidence type="ECO:0000259" key="6">
    <source>
        <dbReference type="Pfam" id="PF25547"/>
    </source>
</evidence>
<evidence type="ECO:0000313" key="7">
    <source>
        <dbReference type="EMBL" id="GAA2932840.1"/>
    </source>
</evidence>
<accession>A0ABP6JH00</accession>
<dbReference type="InterPro" id="IPR044929">
    <property type="entry name" value="DNA/RNA_non-sp_Endonuclease_sf"/>
</dbReference>
<feature type="domain" description="DUF6531" evidence="4">
    <location>
        <begin position="383"/>
        <end position="455"/>
    </location>
</feature>
<name>A0ABP6JH00_9ACTN</name>
<dbReference type="InterPro" id="IPR057746">
    <property type="entry name" value="CpnT-like_N"/>
</dbReference>
<evidence type="ECO:0000313" key="8">
    <source>
        <dbReference type="Proteomes" id="UP001500403"/>
    </source>
</evidence>
<dbReference type="Gene3D" id="3.40.570.10">
    <property type="entry name" value="Extracellular Endonuclease, subunit A"/>
    <property type="match status" value="1"/>
</dbReference>
<feature type="compositionally biased region" description="Basic and acidic residues" evidence="2">
    <location>
        <begin position="316"/>
        <end position="334"/>
    </location>
</feature>
<dbReference type="PANTHER" id="PTHR32305">
    <property type="match status" value="1"/>
</dbReference>
<dbReference type="Pfam" id="PF05593">
    <property type="entry name" value="RHS_repeat"/>
    <property type="match status" value="2"/>
</dbReference>
<gene>
    <name evidence="7" type="ORF">GCM10010446_17020</name>
</gene>
<keyword evidence="8" id="KW-1185">Reference proteome</keyword>
<feature type="domain" description="Teneurin-like YD-shell" evidence="5">
    <location>
        <begin position="1120"/>
        <end position="1379"/>
    </location>
</feature>